<comment type="caution">
    <text evidence="6">The sequence shown here is derived from an EMBL/GenBank/DDBJ whole genome shotgun (WGS) entry which is preliminary data.</text>
</comment>
<accession>A0A939S7G3</accession>
<gene>
    <name evidence="6" type="primary">glgX</name>
    <name evidence="6" type="ORF">J4H92_03210</name>
</gene>
<dbReference type="InterPro" id="IPR004193">
    <property type="entry name" value="Glyco_hydro_13_N"/>
</dbReference>
<dbReference type="CDD" id="cd02856">
    <property type="entry name" value="E_set_GDE_Isoamylase_N"/>
    <property type="match status" value="1"/>
</dbReference>
<dbReference type="AlphaFoldDB" id="A0A939S7G3"/>
<evidence type="ECO:0000313" key="6">
    <source>
        <dbReference type="EMBL" id="MBO1900956.1"/>
    </source>
</evidence>
<dbReference type="RefSeq" id="WP_208095890.1">
    <property type="nucleotide sequence ID" value="NZ_JAGDYM010000004.1"/>
</dbReference>
<comment type="similarity">
    <text evidence="1">Belongs to the glycosyl hydrolase 13 family.</text>
</comment>
<dbReference type="InterPro" id="IPR011837">
    <property type="entry name" value="Glycogen_debranch_GlgX"/>
</dbReference>
<dbReference type="SUPFAM" id="SSF81296">
    <property type="entry name" value="E set domains"/>
    <property type="match status" value="1"/>
</dbReference>
<keyword evidence="2" id="KW-0378">Hydrolase</keyword>
<feature type="region of interest" description="Disordered" evidence="4">
    <location>
        <begin position="653"/>
        <end position="682"/>
    </location>
</feature>
<feature type="compositionally biased region" description="Basic and acidic residues" evidence="4">
    <location>
        <begin position="476"/>
        <end position="491"/>
    </location>
</feature>
<dbReference type="Gene3D" id="2.60.40.10">
    <property type="entry name" value="Immunoglobulins"/>
    <property type="match status" value="1"/>
</dbReference>
<dbReference type="NCBIfam" id="TIGR02100">
    <property type="entry name" value="glgX_debranch"/>
    <property type="match status" value="1"/>
</dbReference>
<dbReference type="Pfam" id="PF02922">
    <property type="entry name" value="CBM_48"/>
    <property type="match status" value="1"/>
</dbReference>
<dbReference type="CDD" id="cd11326">
    <property type="entry name" value="AmyAc_Glg_debranch"/>
    <property type="match status" value="1"/>
</dbReference>
<dbReference type="InterPro" id="IPR017853">
    <property type="entry name" value="GH"/>
</dbReference>
<dbReference type="InterPro" id="IPR006047">
    <property type="entry name" value="GH13_cat_dom"/>
</dbReference>
<sequence>MSAGRDAAHTGPRRPVGLGRSQPLGAIPDAYGVNVAVWAPEASRLFFCLFHDDGGEERIELPYRDGDVWHAHLGGIGPGARYGLRAEGSHRVAAGARFNPHKLLIDPYARALDAPLRWHPLMSDDTAGGLVLDTRDSAAVVPKGVVAGPAEGADPAANRPNHLLSDLVIYEAHVRGISATHPEVPAELRGSYAGMAHPAIVEHLVSLGVNAVELLPVQAFFDDQHLVRSGLTNYWGYQPIAWLAPEPRYASRPEAADVELRHLVHTLHAAGIEVIADVVFNHTGEGDDGGPTLAYRGLHNTGYYRLTDGGGYVNDTGTGNTLAVDRPMVLRLVLDALRHWATRYGIDGFRFDLATTLGRTPHGFDPNGAFFQAVRQDPVLAGVKLIAEPWDLGPGGYQLGGFPHPWSEWNDRFRDGVRRAWRGDAIGQVGLGSLLLGSAGHFEHSGRAATASVNFVTAHDGFTLADVVSYARKHNEANGEDGRDGHDDNHSDNLGVEGPSDDPAIAAARARRARGILATLLIAQGVPMLLAGDEIGNSQGGNNNAYAQDNEIGWVDWSDPDAELLGIARRLIALRRRHPVLRQHTFLHGIERRDGHRDVVWRRADGAEPSVEDWHDPEQRCIVAAVRGAAGEAWGESLTGVVLVILNTGDDTEVRLPEPDARPGDGGAGDPPGPEDPPGWFVEIDTARPEAAGAVTSSYPAAAQSVVVLSTVPPDER</sequence>
<feature type="region of interest" description="Disordered" evidence="4">
    <location>
        <begin position="1"/>
        <end position="21"/>
    </location>
</feature>
<name>A0A939S7G3_9MICO</name>
<dbReference type="SMART" id="SM00642">
    <property type="entry name" value="Aamy"/>
    <property type="match status" value="1"/>
</dbReference>
<protein>
    <submittedName>
        <fullName evidence="6">Glycogen debranching protein GlgX</fullName>
    </submittedName>
</protein>
<dbReference type="PANTHER" id="PTHR43002">
    <property type="entry name" value="GLYCOGEN DEBRANCHING ENZYME"/>
    <property type="match status" value="1"/>
</dbReference>
<dbReference type="SUPFAM" id="SSF51011">
    <property type="entry name" value="Glycosyl hydrolase domain"/>
    <property type="match status" value="1"/>
</dbReference>
<feature type="region of interest" description="Disordered" evidence="4">
    <location>
        <begin position="476"/>
        <end position="502"/>
    </location>
</feature>
<evidence type="ECO:0000256" key="2">
    <source>
        <dbReference type="ARBA" id="ARBA00022801"/>
    </source>
</evidence>
<dbReference type="InterPro" id="IPR013780">
    <property type="entry name" value="Glyco_hydro_b"/>
</dbReference>
<evidence type="ECO:0000259" key="5">
    <source>
        <dbReference type="SMART" id="SM00642"/>
    </source>
</evidence>
<dbReference type="EMBL" id="JAGDYM010000004">
    <property type="protein sequence ID" value="MBO1900956.1"/>
    <property type="molecule type" value="Genomic_DNA"/>
</dbReference>
<feature type="compositionally biased region" description="Basic and acidic residues" evidence="4">
    <location>
        <begin position="653"/>
        <end position="663"/>
    </location>
</feature>
<reference evidence="6" key="1">
    <citation type="submission" date="2021-03" db="EMBL/GenBank/DDBJ databases">
        <title>Leucobacter chromiisoli sp. nov., isolated from chromium-containing soil of chemical plant.</title>
        <authorList>
            <person name="Xu Z."/>
        </authorList>
    </citation>
    <scope>NUCLEOTIDE SEQUENCE</scope>
    <source>
        <strain evidence="6">S27</strain>
    </source>
</reference>
<dbReference type="GO" id="GO:0004135">
    <property type="term" value="F:amylo-alpha-1,6-glucosidase activity"/>
    <property type="evidence" value="ECO:0007669"/>
    <property type="project" value="InterPro"/>
</dbReference>
<dbReference type="InterPro" id="IPR044505">
    <property type="entry name" value="GlgX_Isoamylase_N_E_set"/>
</dbReference>
<dbReference type="Gene3D" id="2.60.40.1180">
    <property type="entry name" value="Golgi alpha-mannosidase II"/>
    <property type="match status" value="1"/>
</dbReference>
<dbReference type="Proteomes" id="UP000664382">
    <property type="component" value="Unassembled WGS sequence"/>
</dbReference>
<dbReference type="InterPro" id="IPR014756">
    <property type="entry name" value="Ig_E-set"/>
</dbReference>
<evidence type="ECO:0000256" key="3">
    <source>
        <dbReference type="ARBA" id="ARBA00023295"/>
    </source>
</evidence>
<proteinExistence type="inferred from homology"/>
<dbReference type="Gene3D" id="3.20.20.80">
    <property type="entry name" value="Glycosidases"/>
    <property type="match status" value="1"/>
</dbReference>
<evidence type="ECO:0000256" key="4">
    <source>
        <dbReference type="SAM" id="MobiDB-lite"/>
    </source>
</evidence>
<keyword evidence="7" id="KW-1185">Reference proteome</keyword>
<dbReference type="InterPro" id="IPR013783">
    <property type="entry name" value="Ig-like_fold"/>
</dbReference>
<dbReference type="GO" id="GO:0005980">
    <property type="term" value="P:glycogen catabolic process"/>
    <property type="evidence" value="ECO:0007669"/>
    <property type="project" value="InterPro"/>
</dbReference>
<evidence type="ECO:0000256" key="1">
    <source>
        <dbReference type="ARBA" id="ARBA00008061"/>
    </source>
</evidence>
<feature type="domain" description="Glycosyl hydrolase family 13 catalytic" evidence="5">
    <location>
        <begin position="171"/>
        <end position="575"/>
    </location>
</feature>
<organism evidence="6 7">
    <name type="scientific">Leucobacter weissii</name>
    <dbReference type="NCBI Taxonomy" id="1983706"/>
    <lineage>
        <taxon>Bacteria</taxon>
        <taxon>Bacillati</taxon>
        <taxon>Actinomycetota</taxon>
        <taxon>Actinomycetes</taxon>
        <taxon>Micrococcales</taxon>
        <taxon>Microbacteriaceae</taxon>
        <taxon>Leucobacter</taxon>
    </lineage>
</organism>
<keyword evidence="3" id="KW-0326">Glycosidase</keyword>
<evidence type="ECO:0000313" key="7">
    <source>
        <dbReference type="Proteomes" id="UP000664382"/>
    </source>
</evidence>
<dbReference type="SUPFAM" id="SSF51445">
    <property type="entry name" value="(Trans)glycosidases"/>
    <property type="match status" value="1"/>
</dbReference>